<evidence type="ECO:0000313" key="3">
    <source>
        <dbReference type="Proteomes" id="UP001382904"/>
    </source>
</evidence>
<sequence length="135" mass="14469">MADARRTARRISVGSLLRPAALGPRLLTQTLAVARSARRRHGAGIAAVCLTAAEHRSCSDGDSRSRSGVTGGPRCRDTSANTVRRRERAHETVASHSDSPHDLASLLAMLDLLPGPNGKKVRPEDNKDHPGRDHT</sequence>
<name>A0ABU8TYW4_9ACTN</name>
<keyword evidence="3" id="KW-1185">Reference proteome</keyword>
<dbReference type="EMBL" id="JBBKAM010000002">
    <property type="protein sequence ID" value="MEJ8640625.1"/>
    <property type="molecule type" value="Genomic_DNA"/>
</dbReference>
<feature type="compositionally biased region" description="Basic and acidic residues" evidence="1">
    <location>
        <begin position="121"/>
        <end position="135"/>
    </location>
</feature>
<feature type="compositionally biased region" description="Basic and acidic residues" evidence="1">
    <location>
        <begin position="88"/>
        <end position="101"/>
    </location>
</feature>
<gene>
    <name evidence="2" type="ORF">WKI68_02560</name>
</gene>
<protein>
    <submittedName>
        <fullName evidence="2">Uncharacterized protein</fullName>
    </submittedName>
</protein>
<accession>A0ABU8TYW4</accession>
<feature type="region of interest" description="Disordered" evidence="1">
    <location>
        <begin position="54"/>
        <end position="135"/>
    </location>
</feature>
<evidence type="ECO:0000313" key="2">
    <source>
        <dbReference type="EMBL" id="MEJ8640625.1"/>
    </source>
</evidence>
<organism evidence="2 3">
    <name type="scientific">Streptomyces caledonius</name>
    <dbReference type="NCBI Taxonomy" id="3134107"/>
    <lineage>
        <taxon>Bacteria</taxon>
        <taxon>Bacillati</taxon>
        <taxon>Actinomycetota</taxon>
        <taxon>Actinomycetes</taxon>
        <taxon>Kitasatosporales</taxon>
        <taxon>Streptomycetaceae</taxon>
        <taxon>Streptomyces</taxon>
    </lineage>
</organism>
<comment type="caution">
    <text evidence="2">The sequence shown here is derived from an EMBL/GenBank/DDBJ whole genome shotgun (WGS) entry which is preliminary data.</text>
</comment>
<feature type="compositionally biased region" description="Basic and acidic residues" evidence="1">
    <location>
        <begin position="54"/>
        <end position="65"/>
    </location>
</feature>
<proteinExistence type="predicted"/>
<reference evidence="2 3" key="1">
    <citation type="submission" date="2024-03" db="EMBL/GenBank/DDBJ databases">
        <title>Novel Streptomyces species of biotechnological and ecological value are a feature of Machair soil.</title>
        <authorList>
            <person name="Prole J.R."/>
            <person name="Goodfellow M."/>
            <person name="Allenby N."/>
            <person name="Ward A.C."/>
        </authorList>
    </citation>
    <scope>NUCLEOTIDE SEQUENCE [LARGE SCALE GENOMIC DNA]</scope>
    <source>
        <strain evidence="2 3">MS1.HAVA.3</strain>
    </source>
</reference>
<feature type="compositionally biased region" description="Low complexity" evidence="1">
    <location>
        <begin position="102"/>
        <end position="113"/>
    </location>
</feature>
<evidence type="ECO:0000256" key="1">
    <source>
        <dbReference type="SAM" id="MobiDB-lite"/>
    </source>
</evidence>
<dbReference type="Proteomes" id="UP001382904">
    <property type="component" value="Unassembled WGS sequence"/>
</dbReference>